<reference evidence="2 3" key="1">
    <citation type="submission" date="2020-11" db="EMBL/GenBank/DDBJ databases">
        <authorList>
            <person name="Wallbank WR R."/>
            <person name="Pardo Diaz C."/>
            <person name="Kozak K."/>
            <person name="Martin S."/>
            <person name="Jiggins C."/>
            <person name="Moest M."/>
            <person name="Warren A I."/>
            <person name="Generalovic N T."/>
            <person name="Byers J.R.P. K."/>
            <person name="Montejo-Kovacevich G."/>
            <person name="Yen C E."/>
        </authorList>
    </citation>
    <scope>NUCLEOTIDE SEQUENCE [LARGE SCALE GENOMIC DNA]</scope>
</reference>
<dbReference type="Proteomes" id="UP000594454">
    <property type="component" value="Chromosome 2"/>
</dbReference>
<feature type="region of interest" description="Disordered" evidence="1">
    <location>
        <begin position="46"/>
        <end position="84"/>
    </location>
</feature>
<feature type="region of interest" description="Disordered" evidence="1">
    <location>
        <begin position="575"/>
        <end position="602"/>
    </location>
</feature>
<feature type="compositionally biased region" description="Basic and acidic residues" evidence="1">
    <location>
        <begin position="153"/>
        <end position="171"/>
    </location>
</feature>
<evidence type="ECO:0000313" key="3">
    <source>
        <dbReference type="Proteomes" id="UP000594454"/>
    </source>
</evidence>
<feature type="compositionally biased region" description="Polar residues" evidence="1">
    <location>
        <begin position="679"/>
        <end position="694"/>
    </location>
</feature>
<organism evidence="2 3">
    <name type="scientific">Hermetia illucens</name>
    <name type="common">Black soldier fly</name>
    <dbReference type="NCBI Taxonomy" id="343691"/>
    <lineage>
        <taxon>Eukaryota</taxon>
        <taxon>Metazoa</taxon>
        <taxon>Ecdysozoa</taxon>
        <taxon>Arthropoda</taxon>
        <taxon>Hexapoda</taxon>
        <taxon>Insecta</taxon>
        <taxon>Pterygota</taxon>
        <taxon>Neoptera</taxon>
        <taxon>Endopterygota</taxon>
        <taxon>Diptera</taxon>
        <taxon>Brachycera</taxon>
        <taxon>Stratiomyomorpha</taxon>
        <taxon>Stratiomyidae</taxon>
        <taxon>Hermetiinae</taxon>
        <taxon>Hermetia</taxon>
    </lineage>
</organism>
<feature type="compositionally biased region" description="Polar residues" evidence="1">
    <location>
        <begin position="222"/>
        <end position="231"/>
    </location>
</feature>
<dbReference type="EMBL" id="LR899010">
    <property type="protein sequence ID" value="CAD7081882.1"/>
    <property type="molecule type" value="Genomic_DNA"/>
</dbReference>
<proteinExistence type="predicted"/>
<feature type="region of interest" description="Disordered" evidence="1">
    <location>
        <begin position="135"/>
        <end position="175"/>
    </location>
</feature>
<feature type="region of interest" description="Disordered" evidence="1">
    <location>
        <begin position="468"/>
        <end position="533"/>
    </location>
</feature>
<dbReference type="OMA" id="HMANANG"/>
<feature type="compositionally biased region" description="Basic and acidic residues" evidence="1">
    <location>
        <begin position="493"/>
        <end position="507"/>
    </location>
</feature>
<dbReference type="InParanoid" id="A0A7R8UJW1"/>
<gene>
    <name evidence="2" type="ORF">HERILL_LOCUS4965</name>
</gene>
<feature type="region of interest" description="Disordered" evidence="1">
    <location>
        <begin position="390"/>
        <end position="410"/>
    </location>
</feature>
<name>A0A7R8UJW1_HERIL</name>
<feature type="region of interest" description="Disordered" evidence="1">
    <location>
        <begin position="664"/>
        <end position="694"/>
    </location>
</feature>
<keyword evidence="3" id="KW-1185">Reference proteome</keyword>
<dbReference type="OrthoDB" id="10046062at2759"/>
<protein>
    <submittedName>
        <fullName evidence="2">Uncharacterized protein</fullName>
    </submittedName>
</protein>
<accession>A0A7R8UJW1</accession>
<dbReference type="FunCoup" id="A0A7R8UJW1">
    <property type="interactions" value="8"/>
</dbReference>
<feature type="compositionally biased region" description="Polar residues" evidence="1">
    <location>
        <begin position="135"/>
        <end position="152"/>
    </location>
</feature>
<sequence length="1230" mass="135510">MGKCVSKHPSVVNLTESDFTTKGIKRKFSEISDCTPICEEDEEYCNSVTEDKNRKNAGQSESKKNSKKAGAPETKGTAMSFGFRKKIQSANKKNANIFKDKGKEKEKAVDLIKYQDKLDQKHVTTVISNQEAIVTSADAQANDSNGNEGTESTSDKQDGKRNAAPSIKRDAGSGLPAYKGSRFGFRASNIVRPASAGLTPKVTDFEENIENNNVTEKRRSKSATGTQRLQTAPTTRYQINDQHHVSEVISKNAIPKIGPATTTASTTFNNRSQWFLQQERRNNMSEFQQSGFGKPPTSGQYTVINTGMHTNVIVKPMPQPAVASVSRFTLHTTSLPKPQYPVPISLPSSRSAMDSKNVKQVVNNTRKGFTGPREISTDSGIASLDATFEYSTAGGGQSPSRHSRARSRPRNLEMVFNSRHKFDVRDLDDTLSCDSVEPLALPKLPSVFSSDNQTVPLNGLVRSSFNMSQEEAEDQMNCRKTSRSQSDAENNEEEKLYRDRSTSEKTAKNPSIKDYNISSKNSSPVSSRSSWCNAGESLAPNDCSSFSLSSSDESKDNQNEKASFKVFEDISSIATTDKPSQLSSLSTETPKANEKNNQRTTMERPGTLSNIAETKFAEMAAAVSDILLDDETSPTDSLVSSTESEEMMLKKEKAKKKLIEDAREKDIDEISPEIDLVSSPRSPGTPTHASNSLSLSDAGRDFLIDDEIADQPALLFSDKADLADANQMRHSLTDTPTLMESNSIKSSAQISKPKLPSLINLENSNRTPKIKRRSTLLSKAESLDTLSPCESIASDDLMMDFETSSLDSIDRLSHSIKSQSGSALNGIDDLQLFSELDVKSGELIREWNNVLRIHRTGNDSISSLLPARATRLLNRSRLQQSQLSNTGSDSPRSIDSLPHKHSRSSLSGKDTAVSSDDLLFADKSFRNSMIQDVQYFKKQLIRLRRVLQDDEENLMRTETLNPFEQSNGKLFASCELDSSQVTADEKDLSSLASSIADDPRQELADLRRQVVYLQGQLDDRDRTIRIQKNLIEKLESERSTTSVATSISEKECINTATQTDRVRPLSIGQEGLARSKPELTSYTTHFPANNNATQPDKAGRRHTVISTTLTNLNHIASACPTRRASLSLEKLTYKPVKTTMIGEPVKETALEASATSKSSSNEASPVKSLRNGLNGIALNGFKSQNGCSVQQKQQPLTNGAQQSMQICHKTKEIRFDDLKQEHRTQTITIV</sequence>
<feature type="region of interest" description="Disordered" evidence="1">
    <location>
        <begin position="209"/>
        <end position="231"/>
    </location>
</feature>
<evidence type="ECO:0000313" key="2">
    <source>
        <dbReference type="EMBL" id="CAD7081882.1"/>
    </source>
</evidence>
<evidence type="ECO:0000256" key="1">
    <source>
        <dbReference type="SAM" id="MobiDB-lite"/>
    </source>
</evidence>
<dbReference type="AlphaFoldDB" id="A0A7R8UJW1"/>
<feature type="compositionally biased region" description="Low complexity" evidence="1">
    <location>
        <begin position="518"/>
        <end position="530"/>
    </location>
</feature>
<feature type="region of interest" description="Disordered" evidence="1">
    <location>
        <begin position="878"/>
        <end position="910"/>
    </location>
</feature>
<feature type="compositionally biased region" description="Polar residues" evidence="1">
    <location>
        <begin position="575"/>
        <end position="590"/>
    </location>
</feature>